<dbReference type="EMBL" id="JAQOUE010000001">
    <property type="protein sequence ID" value="MDT7041958.1"/>
    <property type="molecule type" value="Genomic_DNA"/>
</dbReference>
<evidence type="ECO:0000313" key="7">
    <source>
        <dbReference type="EMBL" id="MDT7041958.1"/>
    </source>
</evidence>
<dbReference type="NCBIfam" id="TIGR00120">
    <property type="entry name" value="ArgJ"/>
    <property type="match status" value="1"/>
</dbReference>
<dbReference type="PANTHER" id="PTHR23100:SF0">
    <property type="entry name" value="ARGININE BIOSYNTHESIS BIFUNCTIONAL PROTEIN ARGJ, MITOCHONDRIAL"/>
    <property type="match status" value="1"/>
</dbReference>
<keyword evidence="4 6" id="KW-0068">Autocatalytic cleavage</keyword>
<evidence type="ECO:0000256" key="2">
    <source>
        <dbReference type="ARBA" id="ARBA00011475"/>
    </source>
</evidence>
<dbReference type="EC" id="2.3.1.35" evidence="6"/>
<name>A0ABU3K6E6_9BACT</name>
<dbReference type="Proteomes" id="UP001250932">
    <property type="component" value="Unassembled WGS sequence"/>
</dbReference>
<comment type="function">
    <text evidence="6">Catalyzes two activities which are involved in the cyclic version of arginine biosynthesis: the synthesis of N-acetylglutamate from glutamate and acetyl-CoA as the acetyl donor, and of ornithine by transacetylation between N(2)-acetylornithine and glutamate.</text>
</comment>
<dbReference type="Gene3D" id="3.10.20.340">
    <property type="entry name" value="ArgJ beta chain, C-terminal domain"/>
    <property type="match status" value="1"/>
</dbReference>
<proteinExistence type="inferred from homology"/>
<feature type="binding site" evidence="6">
    <location>
        <position position="193"/>
    </location>
    <ligand>
        <name>substrate</name>
    </ligand>
</feature>
<dbReference type="PANTHER" id="PTHR23100">
    <property type="entry name" value="ARGININE BIOSYNTHESIS BIFUNCTIONAL PROTEIN ARGJ"/>
    <property type="match status" value="1"/>
</dbReference>
<dbReference type="HAMAP" id="MF_01106">
    <property type="entry name" value="ArgJ"/>
    <property type="match status" value="1"/>
</dbReference>
<feature type="active site" description="Nucleophile" evidence="6">
    <location>
        <position position="193"/>
    </location>
</feature>
<gene>
    <name evidence="6 7" type="primary">argJ</name>
    <name evidence="7" type="ORF">PPG34_06305</name>
</gene>
<keyword evidence="6" id="KW-0055">Arginine biosynthesis</keyword>
<feature type="binding site" evidence="6">
    <location>
        <position position="156"/>
    </location>
    <ligand>
        <name>substrate</name>
    </ligand>
</feature>
<keyword evidence="6" id="KW-0028">Amino-acid biosynthesis</keyword>
<keyword evidence="6" id="KW-0963">Cytoplasm</keyword>
<dbReference type="InterPro" id="IPR002813">
    <property type="entry name" value="Arg_biosynth_ArgJ"/>
</dbReference>
<feature type="site" description="Cleavage; by autolysis" evidence="6">
    <location>
        <begin position="192"/>
        <end position="193"/>
    </location>
</feature>
<evidence type="ECO:0000256" key="3">
    <source>
        <dbReference type="ARBA" id="ARBA00022679"/>
    </source>
</evidence>
<comment type="similarity">
    <text evidence="1 6">Belongs to the ArgJ family.</text>
</comment>
<comment type="catalytic activity">
    <reaction evidence="6">
        <text>N(2)-acetyl-L-ornithine + L-glutamate = N-acetyl-L-glutamate + L-ornithine</text>
        <dbReference type="Rhea" id="RHEA:15349"/>
        <dbReference type="ChEBI" id="CHEBI:29985"/>
        <dbReference type="ChEBI" id="CHEBI:44337"/>
        <dbReference type="ChEBI" id="CHEBI:46911"/>
        <dbReference type="ChEBI" id="CHEBI:57805"/>
        <dbReference type="EC" id="2.3.1.35"/>
    </reaction>
</comment>
<dbReference type="NCBIfam" id="NF003802">
    <property type="entry name" value="PRK05388.1"/>
    <property type="match status" value="1"/>
</dbReference>
<comment type="caution">
    <text evidence="7">The sequence shown here is derived from an EMBL/GenBank/DDBJ whole genome shotgun (WGS) entry which is preliminary data.</text>
</comment>
<feature type="site" description="Involved in the stabilization of negative charge on the oxyanion by the formation of the oxyanion hole" evidence="6">
    <location>
        <position position="119"/>
    </location>
</feature>
<dbReference type="Pfam" id="PF01960">
    <property type="entry name" value="ArgJ"/>
    <property type="match status" value="1"/>
</dbReference>
<keyword evidence="5 6" id="KW-0012">Acyltransferase</keyword>
<comment type="pathway">
    <text evidence="6">Amino-acid biosynthesis; L-arginine biosynthesis; L-ornithine and N-acetyl-L-glutamate from L-glutamate and N(2)-acetyl-L-ornithine (cyclic): step 1/1.</text>
</comment>
<feature type="chain" id="PRO_5044902943" description="Arginine biosynthesis bifunctional protein ArgJ alpha chain" evidence="6">
    <location>
        <begin position="1"/>
        <end position="192"/>
    </location>
</feature>
<evidence type="ECO:0000256" key="5">
    <source>
        <dbReference type="ARBA" id="ARBA00023315"/>
    </source>
</evidence>
<feature type="chain" id="PRO_5044902942" description="Arginine biosynthesis bifunctional protein ArgJ beta chain" evidence="6">
    <location>
        <begin position="193"/>
        <end position="407"/>
    </location>
</feature>
<comment type="catalytic activity">
    <reaction evidence="6">
        <text>L-glutamate + acetyl-CoA = N-acetyl-L-glutamate + CoA + H(+)</text>
        <dbReference type="Rhea" id="RHEA:24292"/>
        <dbReference type="ChEBI" id="CHEBI:15378"/>
        <dbReference type="ChEBI" id="CHEBI:29985"/>
        <dbReference type="ChEBI" id="CHEBI:44337"/>
        <dbReference type="ChEBI" id="CHEBI:57287"/>
        <dbReference type="ChEBI" id="CHEBI:57288"/>
        <dbReference type="EC" id="2.3.1.1"/>
    </reaction>
</comment>
<dbReference type="InterPro" id="IPR016117">
    <property type="entry name" value="ArgJ-like_dom_sf"/>
</dbReference>
<evidence type="ECO:0000256" key="4">
    <source>
        <dbReference type="ARBA" id="ARBA00022813"/>
    </source>
</evidence>
<feature type="binding site" evidence="6">
    <location>
        <position position="402"/>
    </location>
    <ligand>
        <name>substrate</name>
    </ligand>
</feature>
<keyword evidence="6" id="KW-0511">Multifunctional enzyme</keyword>
<dbReference type="SUPFAM" id="SSF56266">
    <property type="entry name" value="DmpA/ArgJ-like"/>
    <property type="match status" value="1"/>
</dbReference>
<organism evidence="7 8">
    <name type="scientific">Candidatus Nitronereus thalassa</name>
    <dbReference type="NCBI Taxonomy" id="3020898"/>
    <lineage>
        <taxon>Bacteria</taxon>
        <taxon>Pseudomonadati</taxon>
        <taxon>Nitrospirota</taxon>
        <taxon>Nitrospiria</taxon>
        <taxon>Nitrospirales</taxon>
        <taxon>Nitrospiraceae</taxon>
        <taxon>Candidatus Nitronereus</taxon>
    </lineage>
</organism>
<protein>
    <recommendedName>
        <fullName evidence="6">Arginine biosynthesis bifunctional protein ArgJ</fullName>
    </recommendedName>
    <domain>
        <recommendedName>
            <fullName evidence="6">Glutamate N-acetyltransferase</fullName>
            <ecNumber evidence="6">2.3.1.35</ecNumber>
        </recommendedName>
        <alternativeName>
            <fullName evidence="6">Ornithine acetyltransferase</fullName>
            <shortName evidence="6">OATase</shortName>
        </alternativeName>
        <alternativeName>
            <fullName evidence="6">Ornithine transacetylase</fullName>
        </alternativeName>
    </domain>
    <domain>
        <recommendedName>
            <fullName evidence="6">Amino-acid acetyltransferase</fullName>
            <ecNumber evidence="6">2.3.1.1</ecNumber>
        </recommendedName>
        <alternativeName>
            <fullName evidence="6">N-acetylglutamate synthase</fullName>
            <shortName evidence="6">AGSase</shortName>
        </alternativeName>
    </domain>
    <component>
        <recommendedName>
            <fullName evidence="6">Arginine biosynthesis bifunctional protein ArgJ alpha chain</fullName>
        </recommendedName>
    </component>
    <component>
        <recommendedName>
            <fullName evidence="6">Arginine biosynthesis bifunctional protein ArgJ beta chain</fullName>
        </recommendedName>
    </component>
</protein>
<accession>A0ABU3K6E6</accession>
<evidence type="ECO:0000256" key="1">
    <source>
        <dbReference type="ARBA" id="ARBA00006774"/>
    </source>
</evidence>
<evidence type="ECO:0000256" key="6">
    <source>
        <dbReference type="HAMAP-Rule" id="MF_01106"/>
    </source>
</evidence>
<keyword evidence="3 6" id="KW-0808">Transferase</keyword>
<comment type="subcellular location">
    <subcellularLocation>
        <location evidence="6">Cytoplasm</location>
    </subcellularLocation>
</comment>
<dbReference type="EC" id="2.3.1.1" evidence="6"/>
<comment type="pathway">
    <text evidence="6">Amino-acid biosynthesis; L-arginine biosynthesis; N(2)-acetyl-L-ornithine from L-glutamate: step 1/4.</text>
</comment>
<evidence type="ECO:0000313" key="8">
    <source>
        <dbReference type="Proteomes" id="UP001250932"/>
    </source>
</evidence>
<dbReference type="RefSeq" id="WP_313832303.1">
    <property type="nucleotide sequence ID" value="NZ_JAQOUE010000001.1"/>
</dbReference>
<feature type="binding site" evidence="6">
    <location>
        <position position="407"/>
    </location>
    <ligand>
        <name>substrate</name>
    </ligand>
</feature>
<feature type="binding site" evidence="6">
    <location>
        <position position="279"/>
    </location>
    <ligand>
        <name>substrate</name>
    </ligand>
</feature>
<dbReference type="GO" id="GO:0004358">
    <property type="term" value="F:L-glutamate N-acetyltransferase activity, acting on acetyl-L-ornithine as donor"/>
    <property type="evidence" value="ECO:0007669"/>
    <property type="project" value="UniProtKB-EC"/>
</dbReference>
<comment type="subunit">
    <text evidence="2 6">Heterotetramer of two alpha and two beta chains.</text>
</comment>
<keyword evidence="8" id="KW-1185">Reference proteome</keyword>
<dbReference type="Gene3D" id="3.60.70.12">
    <property type="entry name" value="L-amino peptidase D-ALA esterase/amidase"/>
    <property type="match status" value="1"/>
</dbReference>
<sequence length="407" mass="43149">MQKTLSIKNIKGGVTAPKGFTAVGIHAGIKPRSALDLALVLSERAGPIAGVFTKNQILAASVVVNKQLLKKRMGQAIVVNSGNANACTGTQGMTNAKEVQTLTARHLGIPKSTVFIGSTGVIGRALPMPILRNAIPHLVKQVRRSGHTKAAKAIMTTDTKSKEFACQAKIGKHVITVGGMAKGSGMIHPNMATMLAYLTTDAAITPQALQRGLTEAVDLSFNAISVDGDSSTNDTVLCLANGLANNPVITHGTSEWHAFASLIQRACESLALQICRDGEGATKLVTIIVEGTQSNPQAKQIAQTIATSMLVKTALFGEDPNWGRIIAAIGRAGVPLDPNNITLMFDEIIVVQGGQRVSDQADARAQKVMRKKELTLWVSIGKGAGRHRLWTTDLSYEYVKINASYTT</sequence>
<feature type="binding site" evidence="6">
    <location>
        <position position="182"/>
    </location>
    <ligand>
        <name>substrate</name>
    </ligand>
</feature>
<reference evidence="7 8" key="1">
    <citation type="journal article" date="2023" name="ISME J.">
        <title>Cultivation and genomic characterization of novel and ubiquitous marine nitrite-oxidizing bacteria from the Nitrospirales.</title>
        <authorList>
            <person name="Mueller A.J."/>
            <person name="Daebeler A."/>
            <person name="Herbold C.W."/>
            <person name="Kirkegaard R.H."/>
            <person name="Daims H."/>
        </authorList>
    </citation>
    <scope>NUCLEOTIDE SEQUENCE [LARGE SCALE GENOMIC DNA]</scope>
    <source>
        <strain evidence="7 8">EB</strain>
    </source>
</reference>
<dbReference type="InterPro" id="IPR042195">
    <property type="entry name" value="ArgJ_beta_C"/>
</dbReference>
<dbReference type="CDD" id="cd02152">
    <property type="entry name" value="OAT"/>
    <property type="match status" value="1"/>
</dbReference>
<feature type="site" description="Involved in the stabilization of negative charge on the oxyanion by the formation of the oxyanion hole" evidence="6">
    <location>
        <position position="120"/>
    </location>
</feature>